<proteinExistence type="predicted"/>
<dbReference type="STRING" id="857265.WG78_04090"/>
<gene>
    <name evidence="1" type="ORF">WG78_04090</name>
</gene>
<dbReference type="EMBL" id="LAQT01000002">
    <property type="protein sequence ID" value="KPC54722.1"/>
    <property type="molecule type" value="Genomic_DNA"/>
</dbReference>
<comment type="caution">
    <text evidence="1">The sequence shown here is derived from an EMBL/GenBank/DDBJ whole genome shotgun (WGS) entry which is preliminary data.</text>
</comment>
<accession>A0A0N0GQE8</accession>
<sequence>MTLDNLLRTGNLKAEPPSVAEFLGLLNSAGLRLNDAHNAGLSLESRFDLAYNAAHALSLAALRWHGMRCDNRYLVFQCLPLTVGAEPAVWRVLARCHQQRNLSEYEGSLDIDARLLADLLVAADWLLAAVKALPPCPQLP</sequence>
<dbReference type="Proteomes" id="UP000037939">
    <property type="component" value="Unassembled WGS sequence"/>
</dbReference>
<protein>
    <submittedName>
        <fullName evidence="1">Uncharacterized protein</fullName>
    </submittedName>
</protein>
<organism evidence="1 2">
    <name type="scientific">Amantichitinum ursilacus</name>
    <dbReference type="NCBI Taxonomy" id="857265"/>
    <lineage>
        <taxon>Bacteria</taxon>
        <taxon>Pseudomonadati</taxon>
        <taxon>Pseudomonadota</taxon>
        <taxon>Betaproteobacteria</taxon>
        <taxon>Neisseriales</taxon>
        <taxon>Chitinibacteraceae</taxon>
        <taxon>Amantichitinum</taxon>
    </lineage>
</organism>
<evidence type="ECO:0000313" key="1">
    <source>
        <dbReference type="EMBL" id="KPC54722.1"/>
    </source>
</evidence>
<dbReference type="OrthoDB" id="8237640at2"/>
<dbReference type="AlphaFoldDB" id="A0A0N0GQE8"/>
<evidence type="ECO:0000313" key="2">
    <source>
        <dbReference type="Proteomes" id="UP000037939"/>
    </source>
</evidence>
<reference evidence="1 2" key="1">
    <citation type="submission" date="2015-07" db="EMBL/GenBank/DDBJ databases">
        <title>Draft genome sequence of the Amantichitinum ursilacus IGB-41, a new chitin-degrading bacterium.</title>
        <authorList>
            <person name="Kirstahler P."/>
            <person name="Guenther M."/>
            <person name="Grumaz C."/>
            <person name="Rupp S."/>
            <person name="Zibek S."/>
            <person name="Sohn K."/>
        </authorList>
    </citation>
    <scope>NUCLEOTIDE SEQUENCE [LARGE SCALE GENOMIC DNA]</scope>
    <source>
        <strain evidence="1 2">IGB-41</strain>
    </source>
</reference>
<name>A0A0N0GQE8_9NEIS</name>
<dbReference type="PATRIC" id="fig|857265.3.peg.837"/>
<keyword evidence="2" id="KW-1185">Reference proteome</keyword>
<dbReference type="RefSeq" id="WP_053936501.1">
    <property type="nucleotide sequence ID" value="NZ_LAQT01000002.1"/>
</dbReference>